<gene>
    <name evidence="1" type="ORF">EJ03DRAFT_331254</name>
</gene>
<keyword evidence="2" id="KW-1185">Reference proteome</keyword>
<dbReference type="Proteomes" id="UP000799436">
    <property type="component" value="Unassembled WGS sequence"/>
</dbReference>
<protein>
    <submittedName>
        <fullName evidence="1">Uncharacterized protein</fullName>
    </submittedName>
</protein>
<reference evidence="1" key="1">
    <citation type="journal article" date="2020" name="Stud. Mycol.">
        <title>101 Dothideomycetes genomes: a test case for predicting lifestyles and emergence of pathogens.</title>
        <authorList>
            <person name="Haridas S."/>
            <person name="Albert R."/>
            <person name="Binder M."/>
            <person name="Bloem J."/>
            <person name="Labutti K."/>
            <person name="Salamov A."/>
            <person name="Andreopoulos B."/>
            <person name="Baker S."/>
            <person name="Barry K."/>
            <person name="Bills G."/>
            <person name="Bluhm B."/>
            <person name="Cannon C."/>
            <person name="Castanera R."/>
            <person name="Culley D."/>
            <person name="Daum C."/>
            <person name="Ezra D."/>
            <person name="Gonzalez J."/>
            <person name="Henrissat B."/>
            <person name="Kuo A."/>
            <person name="Liang C."/>
            <person name="Lipzen A."/>
            <person name="Lutzoni F."/>
            <person name="Magnuson J."/>
            <person name="Mondo S."/>
            <person name="Nolan M."/>
            <person name="Ohm R."/>
            <person name="Pangilinan J."/>
            <person name="Park H.-J."/>
            <person name="Ramirez L."/>
            <person name="Alfaro M."/>
            <person name="Sun H."/>
            <person name="Tritt A."/>
            <person name="Yoshinaga Y."/>
            <person name="Zwiers L.-H."/>
            <person name="Turgeon B."/>
            <person name="Goodwin S."/>
            <person name="Spatafora J."/>
            <person name="Crous P."/>
            <person name="Grigoriev I."/>
        </authorList>
    </citation>
    <scope>NUCLEOTIDE SEQUENCE</scope>
    <source>
        <strain evidence="1">CBS 116005</strain>
    </source>
</reference>
<proteinExistence type="predicted"/>
<evidence type="ECO:0000313" key="2">
    <source>
        <dbReference type="Proteomes" id="UP000799436"/>
    </source>
</evidence>
<organism evidence="1 2">
    <name type="scientific">Teratosphaeria nubilosa</name>
    <dbReference type="NCBI Taxonomy" id="161662"/>
    <lineage>
        <taxon>Eukaryota</taxon>
        <taxon>Fungi</taxon>
        <taxon>Dikarya</taxon>
        <taxon>Ascomycota</taxon>
        <taxon>Pezizomycotina</taxon>
        <taxon>Dothideomycetes</taxon>
        <taxon>Dothideomycetidae</taxon>
        <taxon>Mycosphaerellales</taxon>
        <taxon>Teratosphaeriaceae</taxon>
        <taxon>Teratosphaeria</taxon>
    </lineage>
</organism>
<dbReference type="EMBL" id="ML995900">
    <property type="protein sequence ID" value="KAF2765127.1"/>
    <property type="molecule type" value="Genomic_DNA"/>
</dbReference>
<name>A0A6G1KX06_9PEZI</name>
<sequence length="367" mass="41424">MLPIELVLGMGMLCSTNKLDERLDAVQREARFIFKTIARLRNMQNVPLLFNSPGSPMDNQIYLDDIWQYSMTKCRTMFRRMLAPERQDIIEDVEKVAAEAITSDVIEHPPCLLPGSPLTRTVNRRRSASVPQRPSARLTIRNNRLSYPPAKPLDTITVVVDAQSQSIFELPKCLLSPTHQSQEQETLTLNHTLITCLYLPNITVSDFTTFHHWALTGRILQYPAKGSIWYTESQAHLLISALSLGIQLDNTDYQIAALSEFYSLAPQLEWPEDYVNAIFSATEKSSVLGRVHPARRMIVAIVAAKTCGKGKRAVRQGYRVMGVEGNGERVARKTFWGMYDEFCRRVEGGECGWPRSLQEVVGGGHGW</sequence>
<dbReference type="AlphaFoldDB" id="A0A6G1KX06"/>
<evidence type="ECO:0000313" key="1">
    <source>
        <dbReference type="EMBL" id="KAF2765127.1"/>
    </source>
</evidence>
<accession>A0A6G1KX06</accession>
<dbReference type="OrthoDB" id="3912774at2759"/>